<dbReference type="GO" id="GO:0050023">
    <property type="term" value="F:L-fuconate dehydratase activity"/>
    <property type="evidence" value="ECO:0007669"/>
    <property type="project" value="UniProtKB-EC"/>
</dbReference>
<evidence type="ECO:0000256" key="6">
    <source>
        <dbReference type="ARBA" id="ARBA00023239"/>
    </source>
</evidence>
<dbReference type="Gene3D" id="3.30.390.10">
    <property type="entry name" value="Enolase-like, N-terminal domain"/>
    <property type="match status" value="1"/>
</dbReference>
<dbReference type="EC" id="4.2.1.68" evidence="3"/>
<organism evidence="11 12">
    <name type="scientific">Acanthosepion pharaonis</name>
    <name type="common">Pharaoh cuttlefish</name>
    <name type="synonym">Sepia pharaonis</name>
    <dbReference type="NCBI Taxonomy" id="158019"/>
    <lineage>
        <taxon>Eukaryota</taxon>
        <taxon>Metazoa</taxon>
        <taxon>Spiralia</taxon>
        <taxon>Lophotrochozoa</taxon>
        <taxon>Mollusca</taxon>
        <taxon>Cephalopoda</taxon>
        <taxon>Coleoidea</taxon>
        <taxon>Decapodiformes</taxon>
        <taxon>Sepiida</taxon>
        <taxon>Sepiina</taxon>
        <taxon>Sepiidae</taxon>
        <taxon>Acanthosepion</taxon>
    </lineage>
</organism>
<evidence type="ECO:0000256" key="9">
    <source>
        <dbReference type="ARBA" id="ARBA00078003"/>
    </source>
</evidence>
<comment type="caution">
    <text evidence="11">The sequence shown here is derived from an EMBL/GenBank/DDBJ whole genome shotgun (WGS) entry which is preliminary data.</text>
</comment>
<dbReference type="PANTHER" id="PTHR13794">
    <property type="entry name" value="ENOLASE SUPERFAMILY, MANDELATE RACEMASE"/>
    <property type="match status" value="1"/>
</dbReference>
<dbReference type="GO" id="GO:0016052">
    <property type="term" value="P:carbohydrate catabolic process"/>
    <property type="evidence" value="ECO:0007669"/>
    <property type="project" value="InterPro"/>
</dbReference>
<evidence type="ECO:0000256" key="3">
    <source>
        <dbReference type="ARBA" id="ARBA00013142"/>
    </source>
</evidence>
<dbReference type="SFLD" id="SFLDF00111">
    <property type="entry name" value="L-fuconate_dehydratase"/>
    <property type="match status" value="1"/>
</dbReference>
<dbReference type="CDD" id="cd03324">
    <property type="entry name" value="rTSbeta_L-fuconate_dehydratase"/>
    <property type="match status" value="1"/>
</dbReference>
<dbReference type="SFLD" id="SFLDS00001">
    <property type="entry name" value="Enolase"/>
    <property type="match status" value="1"/>
</dbReference>
<dbReference type="Gene3D" id="3.20.20.120">
    <property type="entry name" value="Enolase-like C-terminal domain"/>
    <property type="match status" value="1"/>
</dbReference>
<evidence type="ECO:0000256" key="4">
    <source>
        <dbReference type="ARBA" id="ARBA00022723"/>
    </source>
</evidence>
<dbReference type="InterPro" id="IPR029065">
    <property type="entry name" value="Enolase_C-like"/>
</dbReference>
<dbReference type="InterPro" id="IPR046945">
    <property type="entry name" value="RHMD-like"/>
</dbReference>
<keyword evidence="4" id="KW-0479">Metal-binding</keyword>
<keyword evidence="12" id="KW-1185">Reference proteome</keyword>
<evidence type="ECO:0000313" key="12">
    <source>
        <dbReference type="Proteomes" id="UP000597762"/>
    </source>
</evidence>
<evidence type="ECO:0000256" key="1">
    <source>
        <dbReference type="ARBA" id="ARBA00001737"/>
    </source>
</evidence>
<accession>A0A812DIC2</accession>
<proteinExistence type="inferred from homology"/>
<dbReference type="InterPro" id="IPR029017">
    <property type="entry name" value="Enolase-like_N"/>
</dbReference>
<name>A0A812DIC2_ACAPH</name>
<evidence type="ECO:0000259" key="10">
    <source>
        <dbReference type="SMART" id="SM00922"/>
    </source>
</evidence>
<feature type="domain" description="Mandelate racemase/muconate lactonizing enzyme C-terminal" evidence="10">
    <location>
        <begin position="198"/>
        <end position="294"/>
    </location>
</feature>
<dbReference type="FunFam" id="3.20.20.120:FF:000007">
    <property type="entry name" value="Mitochondrial enolase superfamily member 1"/>
    <property type="match status" value="1"/>
</dbReference>
<dbReference type="Proteomes" id="UP000597762">
    <property type="component" value="Unassembled WGS sequence"/>
</dbReference>
<evidence type="ECO:0000313" key="11">
    <source>
        <dbReference type="EMBL" id="CAE1304329.1"/>
    </source>
</evidence>
<dbReference type="InterPro" id="IPR013341">
    <property type="entry name" value="Mandelate_racemase_N_dom"/>
</dbReference>
<dbReference type="EMBL" id="CAHIKZ030003812">
    <property type="protein sequence ID" value="CAE1304329.1"/>
    <property type="molecule type" value="Genomic_DNA"/>
</dbReference>
<dbReference type="InterPro" id="IPR034610">
    <property type="entry name" value="L-fuconate_dehydratase"/>
</dbReference>
<dbReference type="SUPFAM" id="SSF54826">
    <property type="entry name" value="Enolase N-terminal domain-like"/>
    <property type="match status" value="1"/>
</dbReference>
<gene>
    <name evidence="11" type="ORF">SPHA_56953</name>
</gene>
<evidence type="ECO:0000256" key="2">
    <source>
        <dbReference type="ARBA" id="ARBA00001946"/>
    </source>
</evidence>
<protein>
    <recommendedName>
        <fullName evidence="8">Mitochondrial enolase superfamily member 1</fullName>
        <ecNumber evidence="3">4.2.1.68</ecNumber>
    </recommendedName>
    <alternativeName>
        <fullName evidence="9">L-fuconate dehydratase</fullName>
    </alternativeName>
</protein>
<evidence type="ECO:0000256" key="8">
    <source>
        <dbReference type="ARBA" id="ARBA00073815"/>
    </source>
</evidence>
<dbReference type="SMART" id="SM00922">
    <property type="entry name" value="MR_MLE"/>
    <property type="match status" value="1"/>
</dbReference>
<comment type="catalytic activity">
    <reaction evidence="1">
        <text>L-fuconate = 2-dehydro-3-deoxy-L-fuconate + H2O</text>
        <dbReference type="Rhea" id="RHEA:22772"/>
        <dbReference type="ChEBI" id="CHEBI:15377"/>
        <dbReference type="ChEBI" id="CHEBI:21291"/>
        <dbReference type="ChEBI" id="CHEBI:37448"/>
        <dbReference type="EC" id="4.2.1.68"/>
    </reaction>
</comment>
<dbReference type="SFLD" id="SFLDG00179">
    <property type="entry name" value="mandelate_racemase"/>
    <property type="match status" value="1"/>
</dbReference>
<reference evidence="11" key="1">
    <citation type="submission" date="2021-01" db="EMBL/GenBank/DDBJ databases">
        <authorList>
            <person name="Li R."/>
            <person name="Bekaert M."/>
        </authorList>
    </citation>
    <scope>NUCLEOTIDE SEQUENCE</scope>
    <source>
        <strain evidence="11">Farmed</strain>
    </source>
</reference>
<dbReference type="OrthoDB" id="14161at2759"/>
<evidence type="ECO:0000256" key="7">
    <source>
        <dbReference type="ARBA" id="ARBA00061144"/>
    </source>
</evidence>
<dbReference type="GO" id="GO:0000287">
    <property type="term" value="F:magnesium ion binding"/>
    <property type="evidence" value="ECO:0007669"/>
    <property type="project" value="TreeGrafter"/>
</dbReference>
<dbReference type="InterPro" id="IPR013342">
    <property type="entry name" value="Mandelate_racemase_C"/>
</dbReference>
<comment type="similarity">
    <text evidence="7">Belongs to the mandelate racemase/muconate lactonizing enzyme family. ENOSF1 subfamily.</text>
</comment>
<keyword evidence="6 11" id="KW-0456">Lyase</keyword>
<dbReference type="InterPro" id="IPR036849">
    <property type="entry name" value="Enolase-like_C_sf"/>
</dbReference>
<comment type="cofactor">
    <cofactor evidence="2">
        <name>Mg(2+)</name>
        <dbReference type="ChEBI" id="CHEBI:18420"/>
    </cofactor>
</comment>
<evidence type="ECO:0000256" key="5">
    <source>
        <dbReference type="ARBA" id="ARBA00022842"/>
    </source>
</evidence>
<dbReference type="PANTHER" id="PTHR13794:SF58">
    <property type="entry name" value="MITOCHONDRIAL ENOLASE SUPERFAMILY MEMBER 1"/>
    <property type="match status" value="1"/>
</dbReference>
<dbReference type="Pfam" id="PF02746">
    <property type="entry name" value="MR_MLE_N"/>
    <property type="match status" value="1"/>
</dbReference>
<sequence length="441" mass="50339">MDAQITACFVRDIRFPTSLDLHGSDAMNRQPDYSCSFVQLKTDSEYEGNGFTFTVGRGNEIVCCAVEALSKLVIGTKVKDILDDFASFWRRLTSEDQMRWIGPEKGVIHLATAAIVNALWDIWAKIEGKPLWKLLTDMEPEKLVSTIDFRYIYDVLTPDEAIEILKEMQRDKSKREKYIFKEGYPAYTTSCGWLGYPDEKIRQLCKEAITKGFTQFKVKVGSNIDDDIRRCHIIREEIGPEKILMTDANQKWEVQESIEWMKKLAVFKPVWIEEPTSPDDVLGHSTISKALKPYNVGVATGEQCQNRVLFKQFLQMEAMQFCQIDACRLGGVNENLAVILMAAKFDVPVCPHAGGVGLCELVQHLSIFDYISVSGKLRVLEYVDHLHEHFKEPVIIRNGNYQVPLNPGYSAEMKEESLNQYEYPKGSKWQELFAGGFLKQD</sequence>
<dbReference type="AlphaFoldDB" id="A0A812DIC2"/>
<dbReference type="Pfam" id="PF13378">
    <property type="entry name" value="MR_MLE_C"/>
    <property type="match status" value="1"/>
</dbReference>
<keyword evidence="5" id="KW-0460">Magnesium</keyword>
<dbReference type="SUPFAM" id="SSF51604">
    <property type="entry name" value="Enolase C-terminal domain-like"/>
    <property type="match status" value="1"/>
</dbReference>